<organism evidence="8 9">
    <name type="scientific">Drechmeria coniospora</name>
    <name type="common">Nematophagous fungus</name>
    <name type="synonym">Meria coniospora</name>
    <dbReference type="NCBI Taxonomy" id="98403"/>
    <lineage>
        <taxon>Eukaryota</taxon>
        <taxon>Fungi</taxon>
        <taxon>Dikarya</taxon>
        <taxon>Ascomycota</taxon>
        <taxon>Pezizomycotina</taxon>
        <taxon>Sordariomycetes</taxon>
        <taxon>Hypocreomycetidae</taxon>
        <taxon>Hypocreales</taxon>
        <taxon>Ophiocordycipitaceae</taxon>
        <taxon>Drechmeria</taxon>
    </lineage>
</organism>
<dbReference type="GO" id="GO:0046872">
    <property type="term" value="F:metal ion binding"/>
    <property type="evidence" value="ECO:0007669"/>
    <property type="project" value="UniProtKB-KW"/>
</dbReference>
<dbReference type="Pfam" id="PF14226">
    <property type="entry name" value="DIOX_N"/>
    <property type="match status" value="1"/>
</dbReference>
<gene>
    <name evidence="8" type="ORF">DCS_02692</name>
</gene>
<dbReference type="OrthoDB" id="288590at2759"/>
<dbReference type="InterPro" id="IPR027443">
    <property type="entry name" value="IPNS-like_sf"/>
</dbReference>
<dbReference type="PANTHER" id="PTHR10209">
    <property type="entry name" value="OXIDOREDUCTASE, 2OG-FE II OXYGENASE FAMILY PROTEIN"/>
    <property type="match status" value="1"/>
</dbReference>
<dbReference type="STRING" id="98403.A0A151GWU8"/>
<comment type="caution">
    <text evidence="8">The sequence shown here is derived from an EMBL/GenBank/DDBJ whole genome shotgun (WGS) entry which is preliminary data.</text>
</comment>
<proteinExistence type="inferred from homology"/>
<reference evidence="8 9" key="1">
    <citation type="journal article" date="2016" name="Sci. Rep.">
        <title>Insights into Adaptations to a Near-Obligate Nematode Endoparasitic Lifestyle from the Finished Genome of Drechmeria coniospora.</title>
        <authorList>
            <person name="Zhang L."/>
            <person name="Zhou Z."/>
            <person name="Guo Q."/>
            <person name="Fokkens L."/>
            <person name="Miskei M."/>
            <person name="Pocsi I."/>
            <person name="Zhang W."/>
            <person name="Chen M."/>
            <person name="Wang L."/>
            <person name="Sun Y."/>
            <person name="Donzelli B.G."/>
            <person name="Gibson D.M."/>
            <person name="Nelson D.R."/>
            <person name="Luo J.G."/>
            <person name="Rep M."/>
            <person name="Liu H."/>
            <person name="Yang S."/>
            <person name="Wang J."/>
            <person name="Krasnoff S.B."/>
            <person name="Xu Y."/>
            <person name="Molnar I."/>
            <person name="Lin M."/>
        </authorList>
    </citation>
    <scope>NUCLEOTIDE SEQUENCE [LARGE SCALE GENOMIC DNA]</scope>
    <source>
        <strain evidence="8 9">ARSEF 6962</strain>
    </source>
</reference>
<dbReference type="InterPro" id="IPR026992">
    <property type="entry name" value="DIOX_N"/>
</dbReference>
<feature type="domain" description="Fe2OG dioxygenase" evidence="7">
    <location>
        <begin position="185"/>
        <end position="310"/>
    </location>
</feature>
<dbReference type="Proteomes" id="UP000076580">
    <property type="component" value="Chromosome 01"/>
</dbReference>
<comment type="similarity">
    <text evidence="1 5">Belongs to the iron/ascorbate-dependent oxidoreductase family.</text>
</comment>
<dbReference type="Pfam" id="PF03171">
    <property type="entry name" value="2OG-FeII_Oxy"/>
    <property type="match status" value="1"/>
</dbReference>
<sequence>MAAQLDDGLPIPIIDFAPLLSDDCRQRLYTDAAKELYLAFKNIGFAYIKNYGTPPEVVDEAFAWSHRFFALPQEEKDKVPHPPEGWNHRGYSTVGREKVSQMVFDKAGIAKQRRVPDMKESFEMGNEKAARARNIWPAEEVLPGFRRFFTDFFEACYQLEVKLLRAIAVGMGLDDGFFVDYHRNKDNQVRLLRYPPVEEALLAAGKVDCIGAHTDFATLTMLFQDAAGGLEVERKSQKGRFDKAPYVPGTIVVNIGDFLMRWSNDELTSTMHRVRTSAPADSGEAAESGDGSGPRRMTRERFSIPYFVAADRERIIDCVPGCWGPDRPKKYEPISAGEYADMRLNATY</sequence>
<evidence type="ECO:0000256" key="1">
    <source>
        <dbReference type="ARBA" id="ARBA00008056"/>
    </source>
</evidence>
<dbReference type="GeneID" id="63715335"/>
<evidence type="ECO:0000313" key="8">
    <source>
        <dbReference type="EMBL" id="KYK61550.1"/>
    </source>
</evidence>
<keyword evidence="2 5" id="KW-0479">Metal-binding</keyword>
<evidence type="ECO:0000256" key="4">
    <source>
        <dbReference type="ARBA" id="ARBA00023004"/>
    </source>
</evidence>
<dbReference type="RefSeq" id="XP_040660902.1">
    <property type="nucleotide sequence ID" value="XM_040800019.1"/>
</dbReference>
<dbReference type="GO" id="GO:0016491">
    <property type="term" value="F:oxidoreductase activity"/>
    <property type="evidence" value="ECO:0007669"/>
    <property type="project" value="UniProtKB-KW"/>
</dbReference>
<keyword evidence="9" id="KW-1185">Reference proteome</keyword>
<dbReference type="InParanoid" id="A0A151GWU8"/>
<dbReference type="PRINTS" id="PR00682">
    <property type="entry name" value="IPNSYNTHASE"/>
</dbReference>
<evidence type="ECO:0000313" key="9">
    <source>
        <dbReference type="Proteomes" id="UP000076580"/>
    </source>
</evidence>
<dbReference type="PROSITE" id="PS51471">
    <property type="entry name" value="FE2OG_OXY"/>
    <property type="match status" value="1"/>
</dbReference>
<dbReference type="GO" id="GO:0044283">
    <property type="term" value="P:small molecule biosynthetic process"/>
    <property type="evidence" value="ECO:0007669"/>
    <property type="project" value="UniProtKB-ARBA"/>
</dbReference>
<feature type="compositionally biased region" description="Low complexity" evidence="6">
    <location>
        <begin position="280"/>
        <end position="289"/>
    </location>
</feature>
<feature type="region of interest" description="Disordered" evidence="6">
    <location>
        <begin position="273"/>
        <end position="297"/>
    </location>
</feature>
<keyword evidence="4 5" id="KW-0408">Iron</keyword>
<accession>A0A151GWU8</accession>
<dbReference type="InterPro" id="IPR044861">
    <property type="entry name" value="IPNS-like_FE2OG_OXY"/>
</dbReference>
<dbReference type="AlphaFoldDB" id="A0A151GWU8"/>
<dbReference type="SUPFAM" id="SSF51197">
    <property type="entry name" value="Clavaminate synthase-like"/>
    <property type="match status" value="1"/>
</dbReference>
<evidence type="ECO:0000256" key="2">
    <source>
        <dbReference type="ARBA" id="ARBA00022723"/>
    </source>
</evidence>
<evidence type="ECO:0000256" key="6">
    <source>
        <dbReference type="SAM" id="MobiDB-lite"/>
    </source>
</evidence>
<evidence type="ECO:0000256" key="5">
    <source>
        <dbReference type="RuleBase" id="RU003682"/>
    </source>
</evidence>
<evidence type="ECO:0000256" key="3">
    <source>
        <dbReference type="ARBA" id="ARBA00023002"/>
    </source>
</evidence>
<dbReference type="PANTHER" id="PTHR10209:SF804">
    <property type="entry name" value="FE2OG DIOXYGENASE DOMAIN-CONTAINING PROTEIN"/>
    <property type="match status" value="1"/>
</dbReference>
<evidence type="ECO:0000259" key="7">
    <source>
        <dbReference type="PROSITE" id="PS51471"/>
    </source>
</evidence>
<protein>
    <recommendedName>
        <fullName evidence="7">Fe2OG dioxygenase domain-containing protein</fullName>
    </recommendedName>
</protein>
<keyword evidence="3 5" id="KW-0560">Oxidoreductase</keyword>
<dbReference type="EMBL" id="LAYC01000001">
    <property type="protein sequence ID" value="KYK61550.1"/>
    <property type="molecule type" value="Genomic_DNA"/>
</dbReference>
<name>A0A151GWU8_DRECN</name>
<dbReference type="InterPro" id="IPR005123">
    <property type="entry name" value="Oxoglu/Fe-dep_dioxygenase_dom"/>
</dbReference>
<dbReference type="Gene3D" id="2.60.120.330">
    <property type="entry name" value="B-lactam Antibiotic, Isopenicillin N Synthase, Chain"/>
    <property type="match status" value="1"/>
</dbReference>